<reference evidence="5 6" key="1">
    <citation type="submission" date="2013-03" db="EMBL/GenBank/DDBJ databases">
        <title>The Genome Sequence of Capronia coronata CBS 617.96.</title>
        <authorList>
            <consortium name="The Broad Institute Genomics Platform"/>
            <person name="Cuomo C."/>
            <person name="de Hoog S."/>
            <person name="Gorbushina A."/>
            <person name="Walker B."/>
            <person name="Young S.K."/>
            <person name="Zeng Q."/>
            <person name="Gargeya S."/>
            <person name="Fitzgerald M."/>
            <person name="Haas B."/>
            <person name="Abouelleil A."/>
            <person name="Allen A.W."/>
            <person name="Alvarado L."/>
            <person name="Arachchi H.M."/>
            <person name="Berlin A.M."/>
            <person name="Chapman S.B."/>
            <person name="Gainer-Dewar J."/>
            <person name="Goldberg J."/>
            <person name="Griggs A."/>
            <person name="Gujja S."/>
            <person name="Hansen M."/>
            <person name="Howarth C."/>
            <person name="Imamovic A."/>
            <person name="Ireland A."/>
            <person name="Larimer J."/>
            <person name="McCowan C."/>
            <person name="Murphy C."/>
            <person name="Pearson M."/>
            <person name="Poon T.W."/>
            <person name="Priest M."/>
            <person name="Roberts A."/>
            <person name="Saif S."/>
            <person name="Shea T."/>
            <person name="Sisk P."/>
            <person name="Sykes S."/>
            <person name="Wortman J."/>
            <person name="Nusbaum C."/>
            <person name="Birren B."/>
        </authorList>
    </citation>
    <scope>NUCLEOTIDE SEQUENCE [LARGE SCALE GENOMIC DNA]</scope>
    <source>
        <strain evidence="5 6">CBS 617.96</strain>
    </source>
</reference>
<keyword evidence="6" id="KW-1185">Reference proteome</keyword>
<accession>W9YMB3</accession>
<dbReference type="EMBL" id="AMWN01000006">
    <property type="protein sequence ID" value="EXJ83394.1"/>
    <property type="molecule type" value="Genomic_DNA"/>
</dbReference>
<dbReference type="Gene3D" id="3.40.50.1820">
    <property type="entry name" value="alpha/beta hydrolase"/>
    <property type="match status" value="1"/>
</dbReference>
<keyword evidence="2 3" id="KW-0378">Hydrolase</keyword>
<keyword evidence="3" id="KW-0732">Signal</keyword>
<feature type="domain" description="Carboxylesterase type B" evidence="4">
    <location>
        <begin position="36"/>
        <end position="530"/>
    </location>
</feature>
<organism evidence="5 6">
    <name type="scientific">Capronia coronata CBS 617.96</name>
    <dbReference type="NCBI Taxonomy" id="1182541"/>
    <lineage>
        <taxon>Eukaryota</taxon>
        <taxon>Fungi</taxon>
        <taxon>Dikarya</taxon>
        <taxon>Ascomycota</taxon>
        <taxon>Pezizomycotina</taxon>
        <taxon>Eurotiomycetes</taxon>
        <taxon>Chaetothyriomycetidae</taxon>
        <taxon>Chaetothyriales</taxon>
        <taxon>Herpotrichiellaceae</taxon>
        <taxon>Capronia</taxon>
    </lineage>
</organism>
<dbReference type="InterPro" id="IPR002018">
    <property type="entry name" value="CarbesteraseB"/>
</dbReference>
<dbReference type="AlphaFoldDB" id="W9YMB3"/>
<evidence type="ECO:0000313" key="6">
    <source>
        <dbReference type="Proteomes" id="UP000019484"/>
    </source>
</evidence>
<evidence type="ECO:0000256" key="2">
    <source>
        <dbReference type="ARBA" id="ARBA00022801"/>
    </source>
</evidence>
<dbReference type="InterPro" id="IPR019826">
    <property type="entry name" value="Carboxylesterase_B_AS"/>
</dbReference>
<dbReference type="PROSITE" id="PS00122">
    <property type="entry name" value="CARBOXYLESTERASE_B_1"/>
    <property type="match status" value="1"/>
</dbReference>
<dbReference type="GeneID" id="19161879"/>
<dbReference type="InterPro" id="IPR050309">
    <property type="entry name" value="Type-B_Carboxylest/Lipase"/>
</dbReference>
<evidence type="ECO:0000256" key="1">
    <source>
        <dbReference type="ARBA" id="ARBA00005964"/>
    </source>
</evidence>
<dbReference type="EC" id="3.1.1.-" evidence="3"/>
<dbReference type="Pfam" id="PF00135">
    <property type="entry name" value="COesterase"/>
    <property type="match status" value="1"/>
</dbReference>
<name>W9YMB3_9EURO</name>
<comment type="caution">
    <text evidence="5">The sequence shown here is derived from an EMBL/GenBank/DDBJ whole genome shotgun (WGS) entry which is preliminary data.</text>
</comment>
<gene>
    <name evidence="5" type="ORF">A1O1_07016</name>
</gene>
<feature type="signal peptide" evidence="3">
    <location>
        <begin position="1"/>
        <end position="22"/>
    </location>
</feature>
<dbReference type="STRING" id="1182541.W9YMB3"/>
<dbReference type="eggNOG" id="KOG4389">
    <property type="taxonomic scope" value="Eukaryota"/>
</dbReference>
<comment type="similarity">
    <text evidence="1 3">Belongs to the type-B carboxylesterase/lipase family.</text>
</comment>
<evidence type="ECO:0000313" key="5">
    <source>
        <dbReference type="EMBL" id="EXJ83394.1"/>
    </source>
</evidence>
<feature type="chain" id="PRO_5005152058" description="Carboxylic ester hydrolase" evidence="3">
    <location>
        <begin position="23"/>
        <end position="578"/>
    </location>
</feature>
<protein>
    <recommendedName>
        <fullName evidence="3">Carboxylic ester hydrolase</fullName>
        <ecNumber evidence="3">3.1.1.-</ecNumber>
    </recommendedName>
</protein>
<dbReference type="PANTHER" id="PTHR11559">
    <property type="entry name" value="CARBOXYLESTERASE"/>
    <property type="match status" value="1"/>
</dbReference>
<sequence>MLLTSRLLSGLLASGFVAFASSHWTGPTAPPAPTATLSNGTYQGVHSIYYDQDWFLGMPFAQPPVGELRLAPPAPLNTSFDGIRLATAYGPVCPSYGSDDIGLPLSEDCLSINVIRPAGYEHAALPVAVWIYGGEYAMGGGSNPKYNLSFIVQDSVAAGLPIIGVSFNYRVGAFGFLSSAEVTAAGVANLGLRDQRLALHWVQENIARFGGDAAKVTLWGESAGADSIGHQMRAYGGRDDGLFRGAIAESGGPLMFQGNSAAENEAVYQSVLNGTGCANATDGLACLRSVPYITFLNVTTGTGALFSTVVDGDFLRNLSSVALSAGNFTKVPLLIGSNTGEGTAFAPSGINNDSALMAYLTGSSIRLDNETARDMMLLYPDIPAYGTPPSFIGRPNSTYGTQFHRAAAIAGDFTIHRGRRFSAEIWSRYNVTVYTYRFNVWPLTGVSNLIGISHYKEIEFVFDNEKGDGFFPPYGTTSELVGQPDTYKTISRLISGMWISFINDLHPNNHPLVTYAAGGPVPEWPVYAPDATLALEGYGQNFVFDTNLTGLATIEQDTWRGPGIAYCNSPSVQLQLGT</sequence>
<evidence type="ECO:0000259" key="4">
    <source>
        <dbReference type="Pfam" id="PF00135"/>
    </source>
</evidence>
<dbReference type="HOGENOM" id="CLU_006586_10_6_1"/>
<dbReference type="SUPFAM" id="SSF53474">
    <property type="entry name" value="alpha/beta-Hydrolases"/>
    <property type="match status" value="1"/>
</dbReference>
<proteinExistence type="inferred from homology"/>
<dbReference type="ESTHER" id="9euro-w9ymb3">
    <property type="family name" value="Fungal_carboxylesterase_lipase"/>
</dbReference>
<evidence type="ECO:0000256" key="3">
    <source>
        <dbReference type="RuleBase" id="RU361235"/>
    </source>
</evidence>
<dbReference type="OrthoDB" id="408631at2759"/>
<dbReference type="RefSeq" id="XP_007726080.1">
    <property type="nucleotide sequence ID" value="XM_007727890.1"/>
</dbReference>
<dbReference type="InterPro" id="IPR029058">
    <property type="entry name" value="AB_hydrolase_fold"/>
</dbReference>
<dbReference type="GO" id="GO:0016787">
    <property type="term" value="F:hydrolase activity"/>
    <property type="evidence" value="ECO:0007669"/>
    <property type="project" value="UniProtKB-KW"/>
</dbReference>
<dbReference type="Proteomes" id="UP000019484">
    <property type="component" value="Unassembled WGS sequence"/>
</dbReference>